<feature type="chain" id="PRO_5043315329" description="Secreted protein" evidence="1">
    <location>
        <begin position="21"/>
        <end position="124"/>
    </location>
</feature>
<evidence type="ECO:0000256" key="1">
    <source>
        <dbReference type="SAM" id="SignalP"/>
    </source>
</evidence>
<dbReference type="EMBL" id="CAXKWB010005517">
    <property type="protein sequence ID" value="CAL4078791.1"/>
    <property type="molecule type" value="Genomic_DNA"/>
</dbReference>
<proteinExistence type="predicted"/>
<gene>
    <name evidence="2" type="ORF">MNOR_LOCUS10749</name>
</gene>
<organism evidence="2 3">
    <name type="scientific">Meganyctiphanes norvegica</name>
    <name type="common">Northern krill</name>
    <name type="synonym">Thysanopoda norvegica</name>
    <dbReference type="NCBI Taxonomy" id="48144"/>
    <lineage>
        <taxon>Eukaryota</taxon>
        <taxon>Metazoa</taxon>
        <taxon>Ecdysozoa</taxon>
        <taxon>Arthropoda</taxon>
        <taxon>Crustacea</taxon>
        <taxon>Multicrustacea</taxon>
        <taxon>Malacostraca</taxon>
        <taxon>Eumalacostraca</taxon>
        <taxon>Eucarida</taxon>
        <taxon>Euphausiacea</taxon>
        <taxon>Euphausiidae</taxon>
        <taxon>Meganyctiphanes</taxon>
    </lineage>
</organism>
<evidence type="ECO:0008006" key="4">
    <source>
        <dbReference type="Google" id="ProtNLM"/>
    </source>
</evidence>
<sequence length="124" mass="13592">MDLFLTSITFTLLLVASKFGSLYDTGMASRMSWSTSSYSISSNFGSMRVSGIASRMVWSTSSYSMSSKLLESSKFLTVSEVSSEFILTFCIGSNSKEVICDGSILYCLGFAYRFKKGLESSFLA</sequence>
<protein>
    <recommendedName>
        <fullName evidence="4">Secreted protein</fullName>
    </recommendedName>
</protein>
<evidence type="ECO:0000313" key="3">
    <source>
        <dbReference type="Proteomes" id="UP001497623"/>
    </source>
</evidence>
<evidence type="ECO:0000313" key="2">
    <source>
        <dbReference type="EMBL" id="CAL4078791.1"/>
    </source>
</evidence>
<comment type="caution">
    <text evidence="2">The sequence shown here is derived from an EMBL/GenBank/DDBJ whole genome shotgun (WGS) entry which is preliminary data.</text>
</comment>
<name>A0AAV2QAX2_MEGNR</name>
<feature type="signal peptide" evidence="1">
    <location>
        <begin position="1"/>
        <end position="20"/>
    </location>
</feature>
<keyword evidence="3" id="KW-1185">Reference proteome</keyword>
<keyword evidence="1" id="KW-0732">Signal</keyword>
<reference evidence="2 3" key="1">
    <citation type="submission" date="2024-05" db="EMBL/GenBank/DDBJ databases">
        <authorList>
            <person name="Wallberg A."/>
        </authorList>
    </citation>
    <scope>NUCLEOTIDE SEQUENCE [LARGE SCALE GENOMIC DNA]</scope>
</reference>
<dbReference type="Proteomes" id="UP001497623">
    <property type="component" value="Unassembled WGS sequence"/>
</dbReference>
<dbReference type="AlphaFoldDB" id="A0AAV2QAX2"/>
<accession>A0AAV2QAX2</accession>